<dbReference type="AlphaFoldDB" id="A0A5N5IAK7"/>
<reference evidence="2 3" key="1">
    <citation type="submission" date="2019-09" db="EMBL/GenBank/DDBJ databases">
        <authorList>
            <person name="Ou C."/>
        </authorList>
    </citation>
    <scope>NUCLEOTIDE SEQUENCE [LARGE SCALE GENOMIC DNA]</scope>
    <source>
        <strain evidence="2">S2</strain>
        <tissue evidence="2">Leaf</tissue>
    </source>
</reference>
<dbReference type="OrthoDB" id="1432502at2759"/>
<evidence type="ECO:0000313" key="3">
    <source>
        <dbReference type="Proteomes" id="UP000327157"/>
    </source>
</evidence>
<comment type="caution">
    <text evidence="2">The sequence shown here is derived from an EMBL/GenBank/DDBJ whole genome shotgun (WGS) entry which is preliminary data.</text>
</comment>
<keyword evidence="1" id="KW-0472">Membrane</keyword>
<organism evidence="2 3">
    <name type="scientific">Pyrus ussuriensis x Pyrus communis</name>
    <dbReference type="NCBI Taxonomy" id="2448454"/>
    <lineage>
        <taxon>Eukaryota</taxon>
        <taxon>Viridiplantae</taxon>
        <taxon>Streptophyta</taxon>
        <taxon>Embryophyta</taxon>
        <taxon>Tracheophyta</taxon>
        <taxon>Spermatophyta</taxon>
        <taxon>Magnoliopsida</taxon>
        <taxon>eudicotyledons</taxon>
        <taxon>Gunneridae</taxon>
        <taxon>Pentapetalae</taxon>
        <taxon>rosids</taxon>
        <taxon>fabids</taxon>
        <taxon>Rosales</taxon>
        <taxon>Rosaceae</taxon>
        <taxon>Amygdaloideae</taxon>
        <taxon>Maleae</taxon>
        <taxon>Pyrus</taxon>
    </lineage>
</organism>
<feature type="transmembrane region" description="Helical" evidence="1">
    <location>
        <begin position="238"/>
        <end position="258"/>
    </location>
</feature>
<evidence type="ECO:0000313" key="2">
    <source>
        <dbReference type="EMBL" id="KAB2632484.1"/>
    </source>
</evidence>
<keyword evidence="1" id="KW-0812">Transmembrane</keyword>
<evidence type="ECO:0000256" key="1">
    <source>
        <dbReference type="SAM" id="Phobius"/>
    </source>
</evidence>
<proteinExistence type="predicted"/>
<keyword evidence="3" id="KW-1185">Reference proteome</keyword>
<accession>A0A5N5IAK7</accession>
<reference evidence="3" key="2">
    <citation type="submission" date="2019-10" db="EMBL/GenBank/DDBJ databases">
        <title>A de novo genome assembly of a pear dwarfing rootstock.</title>
        <authorList>
            <person name="Wang F."/>
            <person name="Wang J."/>
            <person name="Li S."/>
            <person name="Zhang Y."/>
            <person name="Fang M."/>
            <person name="Ma L."/>
            <person name="Zhao Y."/>
            <person name="Jiang S."/>
        </authorList>
    </citation>
    <scope>NUCLEOTIDE SEQUENCE [LARGE SCALE GENOMIC DNA]</scope>
</reference>
<name>A0A5N5IAK7_9ROSA</name>
<dbReference type="EMBL" id="SMOL01000120">
    <property type="protein sequence ID" value="KAB2632484.1"/>
    <property type="molecule type" value="Genomic_DNA"/>
</dbReference>
<gene>
    <name evidence="2" type="ORF">D8674_028731</name>
</gene>
<dbReference type="Proteomes" id="UP000327157">
    <property type="component" value="Chromosome 6"/>
</dbReference>
<keyword evidence="1" id="KW-1133">Transmembrane helix</keyword>
<protein>
    <submittedName>
        <fullName evidence="2">Uncharacterized protein</fullName>
    </submittedName>
</protein>
<reference evidence="2 3" key="3">
    <citation type="submission" date="2019-11" db="EMBL/GenBank/DDBJ databases">
        <title>A de novo genome assembly of a pear dwarfing rootstock.</title>
        <authorList>
            <person name="Wang F."/>
            <person name="Wang J."/>
            <person name="Li S."/>
            <person name="Zhang Y."/>
            <person name="Fang M."/>
            <person name="Ma L."/>
            <person name="Zhao Y."/>
            <person name="Jiang S."/>
        </authorList>
    </citation>
    <scope>NUCLEOTIDE SEQUENCE [LARGE SCALE GENOMIC DNA]</scope>
    <source>
        <strain evidence="2">S2</strain>
        <tissue evidence="2">Leaf</tissue>
    </source>
</reference>
<sequence>MARNQSDPGLKKLSVYLIVDQEPLPLVLGVFRVAMAKDNIYAITHGKWDDKGGFYGILDESWQAPTRQFQAQSVMMQKVMEEVMWRSVCDNCLFLSTLSINDGDGIGTNIVNISPGSLQPSLKNHGHMLHFDNFRTFYTNGSLTLVVNDLNLDRLTSWTCCKIMSVATSWIGMINTLGFQRLWAITKVFVLVISKRDYGRGYRNGRANYSVFYMNSLSKLLPNQSRYTRCIVSSFRSIFVMILTALLLISGGVGLQTLRRFIGSLGRSFAFLKKKVGSGFRNLYAFNLSFLAKQGWKSICSSRSIIDQGSRWRIPYGFLFPLVSWIFSLKPPDHAAHFIYDLIDDSQNWNVSLLKFLFSDFETNCILSLPLSLRKPDDCLLWHFDNKGNFSVKNADQVAQDWLASYRDRASLSPTPNTFGEIWKKMVTQLSTSCVIVLSLDVSGLPLLLATHPVLRLNQRFSSGVPAVPHI</sequence>